<reference evidence="3 4" key="1">
    <citation type="submission" date="2021-09" db="EMBL/GenBank/DDBJ databases">
        <title>Isoptericola luteus sp. nov., a novel bacterium isolated from Harbin, the capital city of Heilongjiang province.</title>
        <authorList>
            <person name="Li J."/>
        </authorList>
    </citation>
    <scope>NUCLEOTIDE SEQUENCE [LARGE SCALE GENOMIC DNA]</scope>
    <source>
        <strain evidence="3 4">NEAU-Y5</strain>
    </source>
</reference>
<evidence type="ECO:0000313" key="3">
    <source>
        <dbReference type="EMBL" id="MCA5894796.1"/>
    </source>
</evidence>
<feature type="transmembrane region" description="Helical" evidence="2">
    <location>
        <begin position="63"/>
        <end position="85"/>
    </location>
</feature>
<feature type="transmembrane region" description="Helical" evidence="2">
    <location>
        <begin position="105"/>
        <end position="126"/>
    </location>
</feature>
<dbReference type="RefSeq" id="WP_225566534.1">
    <property type="nucleotide sequence ID" value="NZ_JAIXCQ010000013.1"/>
</dbReference>
<keyword evidence="4" id="KW-1185">Reference proteome</keyword>
<feature type="transmembrane region" description="Helical" evidence="2">
    <location>
        <begin position="156"/>
        <end position="177"/>
    </location>
</feature>
<accession>A0ABS7ZIE5</accession>
<evidence type="ECO:0000256" key="1">
    <source>
        <dbReference type="SAM" id="MobiDB-lite"/>
    </source>
</evidence>
<feature type="compositionally biased region" description="Pro residues" evidence="1">
    <location>
        <begin position="12"/>
        <end position="35"/>
    </location>
</feature>
<name>A0ABS7ZIE5_9MICO</name>
<comment type="caution">
    <text evidence="3">The sequence shown here is derived from an EMBL/GenBank/DDBJ whole genome shotgun (WGS) entry which is preliminary data.</text>
</comment>
<feature type="transmembrane region" description="Helical" evidence="2">
    <location>
        <begin position="133"/>
        <end position="150"/>
    </location>
</feature>
<evidence type="ECO:0000313" key="4">
    <source>
        <dbReference type="Proteomes" id="UP001319870"/>
    </source>
</evidence>
<keyword evidence="2" id="KW-0472">Membrane</keyword>
<proteinExistence type="predicted"/>
<gene>
    <name evidence="3" type="ORF">LEP48_15760</name>
</gene>
<dbReference type="EMBL" id="JAIXCQ010000013">
    <property type="protein sequence ID" value="MCA5894796.1"/>
    <property type="molecule type" value="Genomic_DNA"/>
</dbReference>
<sequence length="193" mass="19841">MNASMHGGEPYDPSPRPRSFPPGGPTPVPTTPPGTVPTDEPVEACDLPASASDERLGLDVRRYWAGAVVTVVVCGLIGLAASVIFDQAFDVGLLDVVGGSSSLAWAMTGALFGLLAAVVLQVLVMVAPRPRMFFGWLVAVVTVILAVTPFTGNPDAVPAVVTALVWIVLGLATSSMLSGVLGRTLVRPTAPPT</sequence>
<dbReference type="Proteomes" id="UP001319870">
    <property type="component" value="Unassembled WGS sequence"/>
</dbReference>
<organism evidence="3 4">
    <name type="scientific">Isoptericola luteus</name>
    <dbReference type="NCBI Taxonomy" id="2879484"/>
    <lineage>
        <taxon>Bacteria</taxon>
        <taxon>Bacillati</taxon>
        <taxon>Actinomycetota</taxon>
        <taxon>Actinomycetes</taxon>
        <taxon>Micrococcales</taxon>
        <taxon>Promicromonosporaceae</taxon>
        <taxon>Isoptericola</taxon>
    </lineage>
</organism>
<keyword evidence="2" id="KW-0812">Transmembrane</keyword>
<evidence type="ECO:0000256" key="2">
    <source>
        <dbReference type="SAM" id="Phobius"/>
    </source>
</evidence>
<feature type="region of interest" description="Disordered" evidence="1">
    <location>
        <begin position="1"/>
        <end position="46"/>
    </location>
</feature>
<keyword evidence="2" id="KW-1133">Transmembrane helix</keyword>
<protein>
    <submittedName>
        <fullName evidence="3">Uncharacterized protein</fullName>
    </submittedName>
</protein>